<dbReference type="InterPro" id="IPR006336">
    <property type="entry name" value="GCS2"/>
</dbReference>
<dbReference type="InterPro" id="IPR050141">
    <property type="entry name" value="GCL_type2/YbdK_subfam"/>
</dbReference>
<evidence type="ECO:0000313" key="2">
    <source>
        <dbReference type="Proteomes" id="UP001430377"/>
    </source>
</evidence>
<dbReference type="PANTHER" id="PTHR36510:SF3">
    <property type="entry name" value="CONSERVED PROTEIN"/>
    <property type="match status" value="1"/>
</dbReference>
<proteinExistence type="predicted"/>
<protein>
    <recommendedName>
        <fullName evidence="3">Glutamate--cysteine ligase</fullName>
    </recommendedName>
</protein>
<dbReference type="SUPFAM" id="SSF55931">
    <property type="entry name" value="Glutamine synthetase/guanido kinase"/>
    <property type="match status" value="1"/>
</dbReference>
<dbReference type="InterPro" id="IPR014746">
    <property type="entry name" value="Gln_synth/guanido_kin_cat_dom"/>
</dbReference>
<dbReference type="Pfam" id="PF04107">
    <property type="entry name" value="GCS2"/>
    <property type="match status" value="1"/>
</dbReference>
<dbReference type="PANTHER" id="PTHR36510">
    <property type="entry name" value="GLUTAMATE--CYSTEINE LIGASE 2-RELATED"/>
    <property type="match status" value="1"/>
</dbReference>
<reference evidence="1 2" key="1">
    <citation type="submission" date="2021-06" db="EMBL/GenBank/DDBJ databases">
        <title>Halomicroarcula sp. a new haloarchaeum isolated from saline soil.</title>
        <authorList>
            <person name="Duran-Viseras A."/>
            <person name="Sanchez-Porro C."/>
            <person name="Ventosa A."/>
        </authorList>
    </citation>
    <scope>NUCLEOTIDE SEQUENCE [LARGE SCALE GENOMIC DNA]</scope>
    <source>
        <strain evidence="1 2">F13</strain>
    </source>
</reference>
<dbReference type="Gene3D" id="3.30.590.20">
    <property type="match status" value="1"/>
</dbReference>
<evidence type="ECO:0000313" key="1">
    <source>
        <dbReference type="EMBL" id="MBX0324398.1"/>
    </source>
</evidence>
<organism evidence="1 2">
    <name type="scientific">Haloarcula rubra</name>
    <dbReference type="NCBI Taxonomy" id="2487747"/>
    <lineage>
        <taxon>Archaea</taxon>
        <taxon>Methanobacteriati</taxon>
        <taxon>Methanobacteriota</taxon>
        <taxon>Stenosarchaea group</taxon>
        <taxon>Halobacteria</taxon>
        <taxon>Halobacteriales</taxon>
        <taxon>Haloarculaceae</taxon>
        <taxon>Haloarcula</taxon>
    </lineage>
</organism>
<dbReference type="AlphaFoldDB" id="A0AAW4PS22"/>
<dbReference type="Proteomes" id="UP001430377">
    <property type="component" value="Unassembled WGS sequence"/>
</dbReference>
<comment type="caution">
    <text evidence="1">The sequence shown here is derived from an EMBL/GenBank/DDBJ whole genome shotgun (WGS) entry which is preliminary data.</text>
</comment>
<evidence type="ECO:0008006" key="3">
    <source>
        <dbReference type="Google" id="ProtNLM"/>
    </source>
</evidence>
<dbReference type="GO" id="GO:0016879">
    <property type="term" value="F:ligase activity, forming carbon-nitrogen bonds"/>
    <property type="evidence" value="ECO:0007669"/>
    <property type="project" value="TreeGrafter"/>
</dbReference>
<accession>A0AAW4PS22</accession>
<name>A0AAW4PS22_9EURY</name>
<sequence length="491" mass="54236">MNCAEVVRQSQRASTRRTFRRRVKRQAAALREALRAEGFNGGFRLGLELEGYTVDSDGQLAAAPNTAMSSVCEPELGRHNAELNTPATTFDPEGVTRQINSLTERVTAVREAFAAHDRQFVTDGIWTIGPPEGTIAYLSASETRGGIEVATNLSPKDRYYALDADITATGPVELELPGCHRTLQTILVESLAASMQMHLQSPTDEFARYFNAALRTVGPLVALAANSPFLPPELYTGADTETVLTAGVELRLPVFESMNVRDRGKVRLPRDLDSPTDAVNRIVDDRVCAPYLHEWITEGSSEGFEADYWELLHKQGTCWRWVRPVFGPEGPRIEYRPLASQPSAADVIGFQLLVAGLLHGVIITDHPLFTLPWQAAQESLYAAGRDGLEASLAWVTRDGDRTDDPAVLYPDLFAVARTGLRDRGLTDARIDELLAPVERRWAARTTPATWKRDQVRARLGAGDDIRAAIIGMQREYIRQAGTGKPFVDWLE</sequence>
<keyword evidence="2" id="KW-1185">Reference proteome</keyword>
<gene>
    <name evidence="1" type="ORF">EGH21_15315</name>
</gene>
<dbReference type="RefSeq" id="WP_220619351.1">
    <property type="nucleotide sequence ID" value="NZ_RKLR01000006.1"/>
</dbReference>
<dbReference type="EMBL" id="RKLR01000006">
    <property type="protein sequence ID" value="MBX0324398.1"/>
    <property type="molecule type" value="Genomic_DNA"/>
</dbReference>